<proteinExistence type="predicted"/>
<feature type="compositionally biased region" description="Basic and acidic residues" evidence="1">
    <location>
        <begin position="74"/>
        <end position="100"/>
    </location>
</feature>
<feature type="chain" id="PRO_5035308860" evidence="2">
    <location>
        <begin position="23"/>
        <end position="146"/>
    </location>
</feature>
<evidence type="ECO:0000256" key="1">
    <source>
        <dbReference type="SAM" id="MobiDB-lite"/>
    </source>
</evidence>
<dbReference type="OrthoDB" id="10386980at2759"/>
<feature type="signal peptide" evidence="2">
    <location>
        <begin position="1"/>
        <end position="22"/>
    </location>
</feature>
<sequence>MSSTKRIVQLIILVCLTGITWARPSEYESNIPDSLAMENSPYISHVKPPQSYPRFSQRKPSYGNRETPVSSRITDGRNHQETNVSLDKRGYYSSDLKNEKSSQGSAPAAERQNKWREVPEFPRNYFPQMFKKNPSYFGQGQRRLAL</sequence>
<organism evidence="3 4">
    <name type="scientific">Daphnia galeata</name>
    <dbReference type="NCBI Taxonomy" id="27404"/>
    <lineage>
        <taxon>Eukaryota</taxon>
        <taxon>Metazoa</taxon>
        <taxon>Ecdysozoa</taxon>
        <taxon>Arthropoda</taxon>
        <taxon>Crustacea</taxon>
        <taxon>Branchiopoda</taxon>
        <taxon>Diplostraca</taxon>
        <taxon>Cladocera</taxon>
        <taxon>Anomopoda</taxon>
        <taxon>Daphniidae</taxon>
        <taxon>Daphnia</taxon>
    </lineage>
</organism>
<dbReference type="AlphaFoldDB" id="A0A8J2WHQ5"/>
<keyword evidence="4" id="KW-1185">Reference proteome</keyword>
<dbReference type="Proteomes" id="UP000789390">
    <property type="component" value="Unassembled WGS sequence"/>
</dbReference>
<evidence type="ECO:0000313" key="3">
    <source>
        <dbReference type="EMBL" id="CAH0099909.1"/>
    </source>
</evidence>
<keyword evidence="2" id="KW-0732">Signal</keyword>
<evidence type="ECO:0000256" key="2">
    <source>
        <dbReference type="SAM" id="SignalP"/>
    </source>
</evidence>
<feature type="region of interest" description="Disordered" evidence="1">
    <location>
        <begin position="41"/>
        <end position="119"/>
    </location>
</feature>
<comment type="caution">
    <text evidence="3">The sequence shown here is derived from an EMBL/GenBank/DDBJ whole genome shotgun (WGS) entry which is preliminary data.</text>
</comment>
<evidence type="ECO:0000313" key="4">
    <source>
        <dbReference type="Proteomes" id="UP000789390"/>
    </source>
</evidence>
<accession>A0A8J2WHQ5</accession>
<protein>
    <submittedName>
        <fullName evidence="3">Uncharacterized protein</fullName>
    </submittedName>
</protein>
<name>A0A8J2WHQ5_9CRUS</name>
<gene>
    <name evidence="3" type="ORF">DGAL_LOCUS2067</name>
</gene>
<dbReference type="EMBL" id="CAKKLH010000027">
    <property type="protein sequence ID" value="CAH0099909.1"/>
    <property type="molecule type" value="Genomic_DNA"/>
</dbReference>
<reference evidence="3" key="1">
    <citation type="submission" date="2021-11" db="EMBL/GenBank/DDBJ databases">
        <authorList>
            <person name="Schell T."/>
        </authorList>
    </citation>
    <scope>NUCLEOTIDE SEQUENCE</scope>
    <source>
        <strain evidence="3">M5</strain>
    </source>
</reference>